<keyword evidence="2" id="KW-1185">Reference proteome</keyword>
<name>A0A6H5GUL3_9HEMI</name>
<feature type="non-terminal residue" evidence="1">
    <location>
        <position position="62"/>
    </location>
</feature>
<dbReference type="Proteomes" id="UP000479000">
    <property type="component" value="Unassembled WGS sequence"/>
</dbReference>
<evidence type="ECO:0000313" key="1">
    <source>
        <dbReference type="EMBL" id="CAB0006538.1"/>
    </source>
</evidence>
<protein>
    <submittedName>
        <fullName evidence="1">Uncharacterized protein</fullName>
    </submittedName>
</protein>
<reference evidence="1 2" key="1">
    <citation type="submission" date="2020-02" db="EMBL/GenBank/DDBJ databases">
        <authorList>
            <person name="Ferguson B K."/>
        </authorList>
    </citation>
    <scope>NUCLEOTIDE SEQUENCE [LARGE SCALE GENOMIC DNA]</scope>
</reference>
<evidence type="ECO:0000313" key="2">
    <source>
        <dbReference type="Proteomes" id="UP000479000"/>
    </source>
</evidence>
<sequence length="62" mass="6815">MVLQTVRSPNAKAQGISMRSEQGASALCSYPCLDFLCHIVVSIVPNYLNSRHAGNSWLPILR</sequence>
<dbReference type="EMBL" id="CADCXU010017712">
    <property type="protein sequence ID" value="CAB0006538.1"/>
    <property type="molecule type" value="Genomic_DNA"/>
</dbReference>
<proteinExistence type="predicted"/>
<organism evidence="1 2">
    <name type="scientific">Nesidiocoris tenuis</name>
    <dbReference type="NCBI Taxonomy" id="355587"/>
    <lineage>
        <taxon>Eukaryota</taxon>
        <taxon>Metazoa</taxon>
        <taxon>Ecdysozoa</taxon>
        <taxon>Arthropoda</taxon>
        <taxon>Hexapoda</taxon>
        <taxon>Insecta</taxon>
        <taxon>Pterygota</taxon>
        <taxon>Neoptera</taxon>
        <taxon>Paraneoptera</taxon>
        <taxon>Hemiptera</taxon>
        <taxon>Heteroptera</taxon>
        <taxon>Panheteroptera</taxon>
        <taxon>Cimicomorpha</taxon>
        <taxon>Miridae</taxon>
        <taxon>Dicyphina</taxon>
        <taxon>Nesidiocoris</taxon>
    </lineage>
</organism>
<accession>A0A6H5GUL3</accession>
<gene>
    <name evidence="1" type="ORF">NTEN_LOCUS12015</name>
</gene>
<dbReference type="AlphaFoldDB" id="A0A6H5GUL3"/>